<reference evidence="1 2" key="1">
    <citation type="journal article" date="2014" name="Nature">
        <title>An environmental bacterial taxon with a large and distinct metabolic repertoire.</title>
        <authorList>
            <person name="Wilson M.C."/>
            <person name="Mori T."/>
            <person name="Ruckert C."/>
            <person name="Uria A.R."/>
            <person name="Helf M.J."/>
            <person name="Takada K."/>
            <person name="Gernert C."/>
            <person name="Steffens U.A."/>
            <person name="Heycke N."/>
            <person name="Schmitt S."/>
            <person name="Rinke C."/>
            <person name="Helfrich E.J."/>
            <person name="Brachmann A.O."/>
            <person name="Gurgui C."/>
            <person name="Wakimoto T."/>
            <person name="Kracht M."/>
            <person name="Crusemann M."/>
            <person name="Hentschel U."/>
            <person name="Abe I."/>
            <person name="Matsunaga S."/>
            <person name="Kalinowski J."/>
            <person name="Takeyama H."/>
            <person name="Piel J."/>
        </authorList>
    </citation>
    <scope>NUCLEOTIDE SEQUENCE [LARGE SCALE GENOMIC DNA]</scope>
    <source>
        <strain evidence="2">TSY2</strain>
    </source>
</reference>
<keyword evidence="2" id="KW-1185">Reference proteome</keyword>
<dbReference type="Proteomes" id="UP000019140">
    <property type="component" value="Unassembled WGS sequence"/>
</dbReference>
<sequence length="41" mass="4718">MAIEEIEIELPASMSINALPEQVARVIQKSDRRWELFCDSV</sequence>
<evidence type="ECO:0000313" key="1">
    <source>
        <dbReference type="EMBL" id="ETX00177.1"/>
    </source>
</evidence>
<organism evidence="1 2">
    <name type="scientific">Candidatus Entotheonella gemina</name>
    <dbReference type="NCBI Taxonomy" id="1429439"/>
    <lineage>
        <taxon>Bacteria</taxon>
        <taxon>Pseudomonadati</taxon>
        <taxon>Nitrospinota/Tectimicrobiota group</taxon>
        <taxon>Candidatus Tectimicrobiota</taxon>
        <taxon>Candidatus Entotheonellia</taxon>
        <taxon>Candidatus Entotheonellales</taxon>
        <taxon>Candidatus Entotheonellaceae</taxon>
        <taxon>Candidatus Entotheonella</taxon>
    </lineage>
</organism>
<proteinExistence type="predicted"/>
<name>W4LS03_9BACT</name>
<protein>
    <submittedName>
        <fullName evidence="1">Uncharacterized protein</fullName>
    </submittedName>
</protein>
<accession>W4LS03</accession>
<evidence type="ECO:0000313" key="2">
    <source>
        <dbReference type="Proteomes" id="UP000019140"/>
    </source>
</evidence>
<dbReference type="HOGENOM" id="CLU_3267311_0_0_7"/>
<comment type="caution">
    <text evidence="1">The sequence shown here is derived from an EMBL/GenBank/DDBJ whole genome shotgun (WGS) entry which is preliminary data.</text>
</comment>
<dbReference type="EMBL" id="AZHX01001758">
    <property type="protein sequence ID" value="ETX00177.1"/>
    <property type="molecule type" value="Genomic_DNA"/>
</dbReference>
<dbReference type="AlphaFoldDB" id="W4LS03"/>
<gene>
    <name evidence="1" type="ORF">ETSY2_39575</name>
</gene>